<dbReference type="SUPFAM" id="SSF46894">
    <property type="entry name" value="C-terminal effector domain of the bipartite response regulators"/>
    <property type="match status" value="1"/>
</dbReference>
<organism evidence="10 11">
    <name type="scientific">Klugiella xanthotipulae</name>
    <dbReference type="NCBI Taxonomy" id="244735"/>
    <lineage>
        <taxon>Bacteria</taxon>
        <taxon>Bacillati</taxon>
        <taxon>Actinomycetota</taxon>
        <taxon>Actinomycetes</taxon>
        <taxon>Micrococcales</taxon>
        <taxon>Microbacteriaceae</taxon>
        <taxon>Klugiella</taxon>
    </lineage>
</organism>
<accession>A0A543I455</accession>
<dbReference type="InterPro" id="IPR011006">
    <property type="entry name" value="CheY-like_superfamily"/>
</dbReference>
<proteinExistence type="predicted"/>
<keyword evidence="11" id="KW-1185">Reference proteome</keyword>
<name>A0A543I455_9MICO</name>
<evidence type="ECO:0000259" key="8">
    <source>
        <dbReference type="PROSITE" id="PS50110"/>
    </source>
</evidence>
<evidence type="ECO:0000256" key="5">
    <source>
        <dbReference type="ARBA" id="ARBA00023163"/>
    </source>
</evidence>
<dbReference type="PANTHER" id="PTHR48111:SF1">
    <property type="entry name" value="TWO-COMPONENT RESPONSE REGULATOR ORR33"/>
    <property type="match status" value="1"/>
</dbReference>
<sequence length="238" mass="25879">MMCQTPAAPDAYTSDMSDLPRILVVEDDPHLLAMLVELLEAENYSVVTARDGQRGLHEGLTQQFDVILLDRGLPAIEGLDLLTKLRGAGVITPTLILSALGNPADRVEGLNRGAEDYLAKPFDIDELLARLRALQRRSLASVPVVALPTGSLDTASRNARLTSGATVALSERESELLAVLARRPHQVFPRADLLRTVFPDADDPGVIDTYVHYIRKKCGRSTVRTVRGIGYTLGQVDS</sequence>
<keyword evidence="4 7" id="KW-0238">DNA-binding</keyword>
<evidence type="ECO:0000256" key="6">
    <source>
        <dbReference type="PROSITE-ProRule" id="PRU00169"/>
    </source>
</evidence>
<dbReference type="Pfam" id="PF00486">
    <property type="entry name" value="Trans_reg_C"/>
    <property type="match status" value="1"/>
</dbReference>
<evidence type="ECO:0000256" key="1">
    <source>
        <dbReference type="ARBA" id="ARBA00022553"/>
    </source>
</evidence>
<dbReference type="InterPro" id="IPR016032">
    <property type="entry name" value="Sig_transdc_resp-reg_C-effctor"/>
</dbReference>
<dbReference type="Proteomes" id="UP000318331">
    <property type="component" value="Unassembled WGS sequence"/>
</dbReference>
<dbReference type="GO" id="GO:0006355">
    <property type="term" value="P:regulation of DNA-templated transcription"/>
    <property type="evidence" value="ECO:0007669"/>
    <property type="project" value="InterPro"/>
</dbReference>
<dbReference type="SMART" id="SM00448">
    <property type="entry name" value="REC"/>
    <property type="match status" value="1"/>
</dbReference>
<dbReference type="PROSITE" id="PS51755">
    <property type="entry name" value="OMPR_PHOB"/>
    <property type="match status" value="1"/>
</dbReference>
<dbReference type="EMBL" id="VFPN01000001">
    <property type="protein sequence ID" value="TQM65368.1"/>
    <property type="molecule type" value="Genomic_DNA"/>
</dbReference>
<reference evidence="10 11" key="1">
    <citation type="submission" date="2019-06" db="EMBL/GenBank/DDBJ databases">
        <title>Sequencing the genomes of 1000 actinobacteria strains.</title>
        <authorList>
            <person name="Klenk H.-P."/>
        </authorList>
    </citation>
    <scope>NUCLEOTIDE SEQUENCE [LARGE SCALE GENOMIC DNA]</scope>
    <source>
        <strain evidence="10 11">DSM 18031</strain>
    </source>
</reference>
<evidence type="ECO:0000259" key="9">
    <source>
        <dbReference type="PROSITE" id="PS51755"/>
    </source>
</evidence>
<keyword evidence="1 6" id="KW-0597">Phosphoprotein</keyword>
<feature type="domain" description="OmpR/PhoB-type" evidence="9">
    <location>
        <begin position="142"/>
        <end position="235"/>
    </location>
</feature>
<evidence type="ECO:0000256" key="7">
    <source>
        <dbReference type="PROSITE-ProRule" id="PRU01091"/>
    </source>
</evidence>
<dbReference type="InterPro" id="IPR039420">
    <property type="entry name" value="WalR-like"/>
</dbReference>
<feature type="modified residue" description="4-aspartylphosphate" evidence="6">
    <location>
        <position position="70"/>
    </location>
</feature>
<dbReference type="GO" id="GO:0005829">
    <property type="term" value="C:cytosol"/>
    <property type="evidence" value="ECO:0007669"/>
    <property type="project" value="TreeGrafter"/>
</dbReference>
<comment type="caution">
    <text evidence="10">The sequence shown here is derived from an EMBL/GenBank/DDBJ whole genome shotgun (WGS) entry which is preliminary data.</text>
</comment>
<dbReference type="SUPFAM" id="SSF52172">
    <property type="entry name" value="CheY-like"/>
    <property type="match status" value="1"/>
</dbReference>
<dbReference type="Gene3D" id="3.40.50.2300">
    <property type="match status" value="1"/>
</dbReference>
<keyword evidence="5" id="KW-0804">Transcription</keyword>
<keyword evidence="3" id="KW-0805">Transcription regulation</keyword>
<gene>
    <name evidence="10" type="ORF">FB466_0168</name>
</gene>
<evidence type="ECO:0000256" key="2">
    <source>
        <dbReference type="ARBA" id="ARBA00023012"/>
    </source>
</evidence>
<keyword evidence="2" id="KW-0902">Two-component regulatory system</keyword>
<dbReference type="InterPro" id="IPR036388">
    <property type="entry name" value="WH-like_DNA-bd_sf"/>
</dbReference>
<dbReference type="GO" id="GO:0032993">
    <property type="term" value="C:protein-DNA complex"/>
    <property type="evidence" value="ECO:0007669"/>
    <property type="project" value="TreeGrafter"/>
</dbReference>
<dbReference type="Gene3D" id="6.10.250.690">
    <property type="match status" value="1"/>
</dbReference>
<evidence type="ECO:0000313" key="11">
    <source>
        <dbReference type="Proteomes" id="UP000318331"/>
    </source>
</evidence>
<dbReference type="InterPro" id="IPR001789">
    <property type="entry name" value="Sig_transdc_resp-reg_receiver"/>
</dbReference>
<dbReference type="Gene3D" id="1.10.10.10">
    <property type="entry name" value="Winged helix-like DNA-binding domain superfamily/Winged helix DNA-binding domain"/>
    <property type="match status" value="1"/>
</dbReference>
<dbReference type="PANTHER" id="PTHR48111">
    <property type="entry name" value="REGULATOR OF RPOS"/>
    <property type="match status" value="1"/>
</dbReference>
<dbReference type="CDD" id="cd00383">
    <property type="entry name" value="trans_reg_C"/>
    <property type="match status" value="1"/>
</dbReference>
<feature type="DNA-binding region" description="OmpR/PhoB-type" evidence="7">
    <location>
        <begin position="142"/>
        <end position="235"/>
    </location>
</feature>
<dbReference type="GO" id="GO:0000156">
    <property type="term" value="F:phosphorelay response regulator activity"/>
    <property type="evidence" value="ECO:0007669"/>
    <property type="project" value="TreeGrafter"/>
</dbReference>
<evidence type="ECO:0000256" key="4">
    <source>
        <dbReference type="ARBA" id="ARBA00023125"/>
    </source>
</evidence>
<evidence type="ECO:0000256" key="3">
    <source>
        <dbReference type="ARBA" id="ARBA00023015"/>
    </source>
</evidence>
<dbReference type="PROSITE" id="PS50110">
    <property type="entry name" value="RESPONSE_REGULATORY"/>
    <property type="match status" value="1"/>
</dbReference>
<dbReference type="GO" id="GO:0000976">
    <property type="term" value="F:transcription cis-regulatory region binding"/>
    <property type="evidence" value="ECO:0007669"/>
    <property type="project" value="TreeGrafter"/>
</dbReference>
<dbReference type="InterPro" id="IPR001867">
    <property type="entry name" value="OmpR/PhoB-type_DNA-bd"/>
</dbReference>
<dbReference type="SMART" id="SM00862">
    <property type="entry name" value="Trans_reg_C"/>
    <property type="match status" value="1"/>
</dbReference>
<evidence type="ECO:0000313" key="10">
    <source>
        <dbReference type="EMBL" id="TQM65368.1"/>
    </source>
</evidence>
<protein>
    <submittedName>
        <fullName evidence="10">DNA-binding response OmpR family regulator</fullName>
    </submittedName>
</protein>
<dbReference type="Pfam" id="PF00072">
    <property type="entry name" value="Response_reg"/>
    <property type="match status" value="1"/>
</dbReference>
<dbReference type="AlphaFoldDB" id="A0A543I455"/>
<feature type="domain" description="Response regulatory" evidence="8">
    <location>
        <begin position="21"/>
        <end position="135"/>
    </location>
</feature>